<name>A0AAX1QHD4_9BACI</name>
<gene>
    <name evidence="2" type="ORF">A3864_01325</name>
</gene>
<evidence type="ECO:0000313" key="2">
    <source>
        <dbReference type="EMBL" id="RAS82178.1"/>
    </source>
</evidence>
<dbReference type="EMBL" id="LVYK01000001">
    <property type="protein sequence ID" value="RAS82178.1"/>
    <property type="molecule type" value="Genomic_DNA"/>
</dbReference>
<organism evidence="2 3">
    <name type="scientific">Priestia endophytica</name>
    <dbReference type="NCBI Taxonomy" id="135735"/>
    <lineage>
        <taxon>Bacteria</taxon>
        <taxon>Bacillati</taxon>
        <taxon>Bacillota</taxon>
        <taxon>Bacilli</taxon>
        <taxon>Bacillales</taxon>
        <taxon>Bacillaceae</taxon>
        <taxon>Priestia</taxon>
    </lineage>
</organism>
<dbReference type="RefSeq" id="WP_111925408.1">
    <property type="nucleotide sequence ID" value="NZ_LVYL01000054.1"/>
</dbReference>
<reference evidence="2 3" key="1">
    <citation type="submission" date="2016-03" db="EMBL/GenBank/DDBJ databases">
        <title>Comparison of Bacillus endophyticus and B. anthracis characteristics using whole genome sequence analysis and microbiological techniques.</title>
        <authorList>
            <person name="Lekota K.E."/>
            <person name="Mafofo J."/>
            <person name="Rees J."/>
            <person name="Muchadeyi F.C."/>
            <person name="Madoroba E."/>
            <person name="Van Heerden H."/>
        </authorList>
    </citation>
    <scope>NUCLEOTIDE SEQUENCE [LARGE SCALE GENOMIC DNA]</scope>
    <source>
        <strain evidence="2 3">3631_10C</strain>
    </source>
</reference>
<dbReference type="AlphaFoldDB" id="A0AAX1QHD4"/>
<evidence type="ECO:0000313" key="3">
    <source>
        <dbReference type="Proteomes" id="UP000250174"/>
    </source>
</evidence>
<dbReference type="Proteomes" id="UP000250174">
    <property type="component" value="Unassembled WGS sequence"/>
</dbReference>
<evidence type="ECO:0000256" key="1">
    <source>
        <dbReference type="SAM" id="MobiDB-lite"/>
    </source>
</evidence>
<accession>A0AAX1QHD4</accession>
<protein>
    <submittedName>
        <fullName evidence="2">Uncharacterized protein</fullName>
    </submittedName>
</protein>
<comment type="caution">
    <text evidence="2">The sequence shown here is derived from an EMBL/GenBank/DDBJ whole genome shotgun (WGS) entry which is preliminary data.</text>
</comment>
<proteinExistence type="predicted"/>
<feature type="region of interest" description="Disordered" evidence="1">
    <location>
        <begin position="1"/>
        <end position="30"/>
    </location>
</feature>
<sequence length="59" mass="6863">MSPTGMKEGFLANILQDNEQQGEKREQQTENIPLRIEEWKLNGMIKKQVALNKTACFFH</sequence>